<dbReference type="PANTHER" id="PTHR38776">
    <property type="entry name" value="MLTA-INTERACTING PROTEIN-RELATED"/>
    <property type="match status" value="1"/>
</dbReference>
<dbReference type="EMBL" id="JAFKCV010000006">
    <property type="protein sequence ID" value="MBN7826108.1"/>
    <property type="molecule type" value="Genomic_DNA"/>
</dbReference>
<keyword evidence="4" id="KW-0472">Membrane</keyword>
<evidence type="ECO:0000313" key="8">
    <source>
        <dbReference type="Proteomes" id="UP000664654"/>
    </source>
</evidence>
<reference evidence="7" key="1">
    <citation type="submission" date="2021-03" db="EMBL/GenBank/DDBJ databases">
        <title>novel species isolated from a fishpond in China.</title>
        <authorList>
            <person name="Lu H."/>
            <person name="Cai Z."/>
        </authorList>
    </citation>
    <scope>NUCLEOTIDE SEQUENCE</scope>
    <source>
        <strain evidence="7">JCM 30855</strain>
    </source>
</reference>
<name>A0A939IN89_9ALTE</name>
<keyword evidence="5" id="KW-0998">Cell outer membrane</keyword>
<feature type="chain" id="PRO_5037129827" evidence="6">
    <location>
        <begin position="26"/>
        <end position="285"/>
    </location>
</feature>
<dbReference type="GO" id="GO:0009279">
    <property type="term" value="C:cell outer membrane"/>
    <property type="evidence" value="ECO:0007669"/>
    <property type="project" value="UniProtKB-SubCell"/>
</dbReference>
<gene>
    <name evidence="7" type="ORF">J0A66_12805</name>
</gene>
<dbReference type="RefSeq" id="WP_206574209.1">
    <property type="nucleotide sequence ID" value="NZ_JAFKCV010000006.1"/>
</dbReference>
<evidence type="ECO:0000256" key="5">
    <source>
        <dbReference type="ARBA" id="ARBA00023237"/>
    </source>
</evidence>
<dbReference type="AlphaFoldDB" id="A0A939IN89"/>
<organism evidence="7 8">
    <name type="scientific">Bowmanella dokdonensis</name>
    <dbReference type="NCBI Taxonomy" id="751969"/>
    <lineage>
        <taxon>Bacteria</taxon>
        <taxon>Pseudomonadati</taxon>
        <taxon>Pseudomonadota</taxon>
        <taxon>Gammaproteobacteria</taxon>
        <taxon>Alteromonadales</taxon>
        <taxon>Alteromonadaceae</taxon>
        <taxon>Bowmanella</taxon>
    </lineage>
</organism>
<protein>
    <submittedName>
        <fullName evidence="7">MipA/OmpV family protein</fullName>
    </submittedName>
</protein>
<dbReference type="InterPro" id="IPR010583">
    <property type="entry name" value="MipA"/>
</dbReference>
<evidence type="ECO:0000256" key="1">
    <source>
        <dbReference type="ARBA" id="ARBA00004442"/>
    </source>
</evidence>
<comment type="caution">
    <text evidence="7">The sequence shown here is derived from an EMBL/GenBank/DDBJ whole genome shotgun (WGS) entry which is preliminary data.</text>
</comment>
<feature type="signal peptide" evidence="6">
    <location>
        <begin position="1"/>
        <end position="25"/>
    </location>
</feature>
<keyword evidence="3 6" id="KW-0732">Signal</keyword>
<evidence type="ECO:0000256" key="4">
    <source>
        <dbReference type="ARBA" id="ARBA00023136"/>
    </source>
</evidence>
<comment type="similarity">
    <text evidence="2">Belongs to the MipA/OmpV family.</text>
</comment>
<keyword evidence="8" id="KW-1185">Reference proteome</keyword>
<proteinExistence type="inferred from homology"/>
<dbReference type="PANTHER" id="PTHR38776:SF1">
    <property type="entry name" value="MLTA-INTERACTING PROTEIN-RELATED"/>
    <property type="match status" value="1"/>
</dbReference>
<evidence type="ECO:0000256" key="6">
    <source>
        <dbReference type="SAM" id="SignalP"/>
    </source>
</evidence>
<dbReference type="GO" id="GO:0009252">
    <property type="term" value="P:peptidoglycan biosynthetic process"/>
    <property type="evidence" value="ECO:0007669"/>
    <property type="project" value="TreeGrafter"/>
</dbReference>
<evidence type="ECO:0000256" key="3">
    <source>
        <dbReference type="ARBA" id="ARBA00022729"/>
    </source>
</evidence>
<evidence type="ECO:0000256" key="2">
    <source>
        <dbReference type="ARBA" id="ARBA00005722"/>
    </source>
</evidence>
<sequence>MKSLIRPLVPAFWLFLLCALLPAQACDQSVDCIEKQSWQLGVALGAGLRSNPLVDGDNIPLFILPDIAWYGDKLYLDNDEFGYQWSQSKHLAVETFVSLNKEAANFTFWHPSNILTGSSINTGLIGPSQVPERRVSKDEVASRKWALNAGVRMHIRGHNSDWQIALLTDASDVHRGQQFELGYHYRMDVASWSLSIAPALIWKSSDLVDYYYGLDGRDEVERSLYYQGKAGWQPSLSVLAIRPLTENWQLLIKASWTRLHKGMTDSPLVEENSIQGVFIGTAYRF</sequence>
<dbReference type="Pfam" id="PF06629">
    <property type="entry name" value="MipA"/>
    <property type="match status" value="1"/>
</dbReference>
<accession>A0A939IN89</accession>
<dbReference type="Proteomes" id="UP000664654">
    <property type="component" value="Unassembled WGS sequence"/>
</dbReference>
<evidence type="ECO:0000313" key="7">
    <source>
        <dbReference type="EMBL" id="MBN7826108.1"/>
    </source>
</evidence>
<comment type="subcellular location">
    <subcellularLocation>
        <location evidence="1">Cell outer membrane</location>
    </subcellularLocation>
</comment>